<dbReference type="PROSITE" id="PS51318">
    <property type="entry name" value="TAT"/>
    <property type="match status" value="1"/>
</dbReference>
<dbReference type="CDD" id="cd04513">
    <property type="entry name" value="Glycosylasparaginase"/>
    <property type="match status" value="1"/>
</dbReference>
<keyword evidence="6" id="KW-1185">Reference proteome</keyword>
<evidence type="ECO:0000256" key="1">
    <source>
        <dbReference type="PIRSR" id="PIRSR600246-1"/>
    </source>
</evidence>
<sequence>MTTRRDFLSRSAMTAAGLGAAAMSQPSQAQLAESVKQMQPPKKPVIITRDTGDRTIDEAYKMLLDGADTLDACDHVCLAREDDPNDHSVGYGGLPNEDGVVELDACCMHGPTRMAGSVGALPNIRHACLVSRLVMERTGHIMLVGQGAERFAVMEGLKREDMLSDEARKMWLLWKEDRNSHNFWGPPLSSPQWKEPSPPPTLNHSAIPRHPGPEWAEVIRARSQQLMGMASDLGIPPHERAFAVEQVLWPTTGTIHISVLNTKGEMSGATTTSGQAWKIPGRLGDSPIIGAGCYTDQDVGSAGATGSGEENIKVAGAHTIVDCMRQGMTPKEAGLEALRRIVRNYNGDMNKVRYLDMIYYILRKDGAYAGVSLWSTTASGKPKVFCVHDGEKRVENCAWLLQGTTTN</sequence>
<evidence type="ECO:0000313" key="6">
    <source>
        <dbReference type="Proteomes" id="UP000515312"/>
    </source>
</evidence>
<dbReference type="InterPro" id="IPR029055">
    <property type="entry name" value="Ntn_hydrolases_N"/>
</dbReference>
<gene>
    <name evidence="5" type="ORF">H7849_25540</name>
</gene>
<accession>A0A7G8BID3</accession>
<evidence type="ECO:0000256" key="4">
    <source>
        <dbReference type="SAM" id="SignalP"/>
    </source>
</evidence>
<protein>
    <submittedName>
        <fullName evidence="5">N(4)-(Beta-N-acetylglucosaminyl)-L-asparaginase</fullName>
    </submittedName>
</protein>
<keyword evidence="4" id="KW-0732">Signal</keyword>
<dbReference type="AlphaFoldDB" id="A0A7G8BID3"/>
<dbReference type="KEGG" id="adin:H7849_25540"/>
<dbReference type="RefSeq" id="WP_186743258.1">
    <property type="nucleotide sequence ID" value="NZ_CP060394.1"/>
</dbReference>
<dbReference type="EMBL" id="CP060394">
    <property type="protein sequence ID" value="QNI32303.1"/>
    <property type="molecule type" value="Genomic_DNA"/>
</dbReference>
<organism evidence="5 6">
    <name type="scientific">Alloacidobacterium dinghuense</name>
    <dbReference type="NCBI Taxonomy" id="2763107"/>
    <lineage>
        <taxon>Bacteria</taxon>
        <taxon>Pseudomonadati</taxon>
        <taxon>Acidobacteriota</taxon>
        <taxon>Terriglobia</taxon>
        <taxon>Terriglobales</taxon>
        <taxon>Acidobacteriaceae</taxon>
        <taxon>Alloacidobacterium</taxon>
    </lineage>
</organism>
<dbReference type="Gene3D" id="3.60.20.30">
    <property type="entry name" value="(Glycosyl)asparaginase"/>
    <property type="match status" value="1"/>
</dbReference>
<proteinExistence type="predicted"/>
<evidence type="ECO:0000256" key="3">
    <source>
        <dbReference type="PIRSR" id="PIRSR600246-3"/>
    </source>
</evidence>
<dbReference type="InterPro" id="IPR006311">
    <property type="entry name" value="TAT_signal"/>
</dbReference>
<dbReference type="SUPFAM" id="SSF56235">
    <property type="entry name" value="N-terminal nucleophile aminohydrolases (Ntn hydrolases)"/>
    <property type="match status" value="1"/>
</dbReference>
<feature type="signal peptide" evidence="4">
    <location>
        <begin position="1"/>
        <end position="29"/>
    </location>
</feature>
<dbReference type="InterPro" id="IPR000246">
    <property type="entry name" value="Peptidase_T2"/>
</dbReference>
<evidence type="ECO:0000313" key="5">
    <source>
        <dbReference type="EMBL" id="QNI32303.1"/>
    </source>
</evidence>
<dbReference type="InterPro" id="IPR019546">
    <property type="entry name" value="TAT_signal_bac_arc"/>
</dbReference>
<dbReference type="NCBIfam" id="TIGR01409">
    <property type="entry name" value="TAT_signal_seq"/>
    <property type="match status" value="1"/>
</dbReference>
<evidence type="ECO:0000256" key="2">
    <source>
        <dbReference type="PIRSR" id="PIRSR600246-2"/>
    </source>
</evidence>
<dbReference type="PANTHER" id="PTHR10188:SF6">
    <property type="entry name" value="N(4)-(BETA-N-ACETYLGLUCOSAMINYL)-L-ASPARAGINASE"/>
    <property type="match status" value="1"/>
</dbReference>
<dbReference type="GO" id="GO:0005737">
    <property type="term" value="C:cytoplasm"/>
    <property type="evidence" value="ECO:0007669"/>
    <property type="project" value="TreeGrafter"/>
</dbReference>
<feature type="active site" description="Nucleophile" evidence="1">
    <location>
        <position position="254"/>
    </location>
</feature>
<feature type="site" description="Cleavage; by autolysis" evidence="3">
    <location>
        <begin position="253"/>
        <end position="254"/>
    </location>
</feature>
<feature type="binding site" evidence="2">
    <location>
        <begin position="282"/>
        <end position="285"/>
    </location>
    <ligand>
        <name>substrate</name>
    </ligand>
</feature>
<reference evidence="5 6" key="1">
    <citation type="submission" date="2020-08" db="EMBL/GenBank/DDBJ databases">
        <title>Edaphobacter telluris sp. nov. and Acidobacterium dinghuensis sp. nov., two acidobacteria isolated from forest soil.</title>
        <authorList>
            <person name="Fu J."/>
            <person name="Qiu L."/>
        </authorList>
    </citation>
    <scope>NUCLEOTIDE SEQUENCE [LARGE SCALE GENOMIC DNA]</scope>
    <source>
        <strain evidence="5">4Y35</strain>
    </source>
</reference>
<feature type="chain" id="PRO_5028879094" evidence="4">
    <location>
        <begin position="30"/>
        <end position="407"/>
    </location>
</feature>
<dbReference type="GO" id="GO:0016811">
    <property type="term" value="F:hydrolase activity, acting on carbon-nitrogen (but not peptide) bonds, in linear amides"/>
    <property type="evidence" value="ECO:0007669"/>
    <property type="project" value="UniProtKB-ARBA"/>
</dbReference>
<feature type="binding site" evidence="2">
    <location>
        <begin position="305"/>
        <end position="308"/>
    </location>
    <ligand>
        <name>substrate</name>
    </ligand>
</feature>
<dbReference type="Proteomes" id="UP000515312">
    <property type="component" value="Chromosome"/>
</dbReference>
<dbReference type="PANTHER" id="PTHR10188">
    <property type="entry name" value="L-ASPARAGINASE"/>
    <property type="match status" value="1"/>
</dbReference>
<name>A0A7G8BID3_9BACT</name>
<dbReference type="Pfam" id="PF01112">
    <property type="entry name" value="Asparaginase_2"/>
    <property type="match status" value="1"/>
</dbReference>